<feature type="non-terminal residue" evidence="1">
    <location>
        <position position="1"/>
    </location>
</feature>
<sequence length="89" mass="9720">QVLAAPTTIVYRTGINQALYDIRSGRCDVVVTSNPIIAKQDVCDNSCSLVPAAFQPVGDASYQPYLCCLDFSYTSYDGGWSFMVINNVQ</sequence>
<dbReference type="Proteomes" id="UP000485058">
    <property type="component" value="Unassembled WGS sequence"/>
</dbReference>
<dbReference type="EMBL" id="BLLF01009115">
    <property type="protein sequence ID" value="GFH33621.1"/>
    <property type="molecule type" value="Genomic_DNA"/>
</dbReference>
<organism evidence="1 2">
    <name type="scientific">Haematococcus lacustris</name>
    <name type="common">Green alga</name>
    <name type="synonym">Haematococcus pluvialis</name>
    <dbReference type="NCBI Taxonomy" id="44745"/>
    <lineage>
        <taxon>Eukaryota</taxon>
        <taxon>Viridiplantae</taxon>
        <taxon>Chlorophyta</taxon>
        <taxon>core chlorophytes</taxon>
        <taxon>Chlorophyceae</taxon>
        <taxon>CS clade</taxon>
        <taxon>Chlamydomonadales</taxon>
        <taxon>Haematococcaceae</taxon>
        <taxon>Haematococcus</taxon>
    </lineage>
</organism>
<protein>
    <submittedName>
        <fullName evidence="1">Uncharacterized protein</fullName>
    </submittedName>
</protein>
<evidence type="ECO:0000313" key="2">
    <source>
        <dbReference type="Proteomes" id="UP000485058"/>
    </source>
</evidence>
<keyword evidence="2" id="KW-1185">Reference proteome</keyword>
<comment type="caution">
    <text evidence="1">The sequence shown here is derived from an EMBL/GenBank/DDBJ whole genome shotgun (WGS) entry which is preliminary data.</text>
</comment>
<dbReference type="AlphaFoldDB" id="A0A6A0AN18"/>
<evidence type="ECO:0000313" key="1">
    <source>
        <dbReference type="EMBL" id="GFH33621.1"/>
    </source>
</evidence>
<reference evidence="1 2" key="1">
    <citation type="submission" date="2020-02" db="EMBL/GenBank/DDBJ databases">
        <title>Draft genome sequence of Haematococcus lacustris strain NIES-144.</title>
        <authorList>
            <person name="Morimoto D."/>
            <person name="Nakagawa S."/>
            <person name="Yoshida T."/>
            <person name="Sawayama S."/>
        </authorList>
    </citation>
    <scope>NUCLEOTIDE SEQUENCE [LARGE SCALE GENOMIC DNA]</scope>
    <source>
        <strain evidence="1 2">NIES-144</strain>
    </source>
</reference>
<gene>
    <name evidence="1" type="ORF">HaLaN_33019</name>
</gene>
<proteinExistence type="predicted"/>
<feature type="non-terminal residue" evidence="1">
    <location>
        <position position="89"/>
    </location>
</feature>
<name>A0A6A0AN18_HAELA</name>
<accession>A0A6A0AN18</accession>